<evidence type="ECO:0000313" key="2">
    <source>
        <dbReference type="EMBL" id="KRX46457.1"/>
    </source>
</evidence>
<evidence type="ECO:0000313" key="3">
    <source>
        <dbReference type="Proteomes" id="UP000055048"/>
    </source>
</evidence>
<dbReference type="EMBL" id="JYDJ01000057">
    <property type="protein sequence ID" value="KRX46457.1"/>
    <property type="molecule type" value="Genomic_DNA"/>
</dbReference>
<comment type="caution">
    <text evidence="2">The sequence shown here is derived from an EMBL/GenBank/DDBJ whole genome shotgun (WGS) entry which is preliminary data.</text>
</comment>
<keyword evidence="3" id="KW-1185">Reference proteome</keyword>
<feature type="signal peptide" evidence="1">
    <location>
        <begin position="1"/>
        <end position="26"/>
    </location>
</feature>
<organism evidence="2 3">
    <name type="scientific">Trichinella murrelli</name>
    <dbReference type="NCBI Taxonomy" id="144512"/>
    <lineage>
        <taxon>Eukaryota</taxon>
        <taxon>Metazoa</taxon>
        <taxon>Ecdysozoa</taxon>
        <taxon>Nematoda</taxon>
        <taxon>Enoplea</taxon>
        <taxon>Dorylaimia</taxon>
        <taxon>Trichinellida</taxon>
        <taxon>Trichinellidae</taxon>
        <taxon>Trichinella</taxon>
    </lineage>
</organism>
<dbReference type="AlphaFoldDB" id="A0A0V0U5D1"/>
<feature type="chain" id="PRO_5006869718" description="Secreted protein" evidence="1">
    <location>
        <begin position="27"/>
        <end position="154"/>
    </location>
</feature>
<reference evidence="2 3" key="1">
    <citation type="submission" date="2015-01" db="EMBL/GenBank/DDBJ databases">
        <title>Evolution of Trichinella species and genotypes.</title>
        <authorList>
            <person name="Korhonen P.K."/>
            <person name="Edoardo P."/>
            <person name="Giuseppe L.R."/>
            <person name="Gasser R.B."/>
        </authorList>
    </citation>
    <scope>NUCLEOTIDE SEQUENCE [LARGE SCALE GENOMIC DNA]</scope>
    <source>
        <strain evidence="2">ISS417</strain>
    </source>
</reference>
<dbReference type="Proteomes" id="UP000055048">
    <property type="component" value="Unassembled WGS sequence"/>
</dbReference>
<gene>
    <name evidence="2" type="ORF">T05_15861</name>
</gene>
<evidence type="ECO:0008006" key="4">
    <source>
        <dbReference type="Google" id="ProtNLM"/>
    </source>
</evidence>
<keyword evidence="1" id="KW-0732">Signal</keyword>
<accession>A0A0V0U5D1</accession>
<protein>
    <recommendedName>
        <fullName evidence="4">Secreted protein</fullName>
    </recommendedName>
</protein>
<proteinExistence type="predicted"/>
<dbReference type="OrthoDB" id="5925612at2759"/>
<sequence length="154" mass="17315">MIIREKQKRSSSAYLILLFINGGAWGREGRVQLVNVGFWTNRPPTPLLKQSSSLCNALRNANVKPKCVHLTKQRIVGLLKLSFALDYRLMTKNVASFGASTFLTVTCTREQQSHATDEEAHCRHRRLIIVTFDLCQSCSSQAHYPAASFDLCIC</sequence>
<evidence type="ECO:0000256" key="1">
    <source>
        <dbReference type="SAM" id="SignalP"/>
    </source>
</evidence>
<name>A0A0V0U5D1_9BILA</name>